<protein>
    <submittedName>
        <fullName evidence="1">DUF2589 domain-containing protein</fullName>
    </submittedName>
</protein>
<evidence type="ECO:0000313" key="1">
    <source>
        <dbReference type="EMBL" id="NEV67542.1"/>
    </source>
</evidence>
<dbReference type="InterPro" id="IPR024510">
    <property type="entry name" value="DUF2589"/>
</dbReference>
<reference evidence="1" key="1">
    <citation type="submission" date="2014-11" db="EMBL/GenBank/DDBJ databases">
        <authorList>
            <person name="Malar M.C."/>
            <person name="Sen D."/>
            <person name="Tripathy S."/>
        </authorList>
    </citation>
    <scope>NUCLEOTIDE SEQUENCE</scope>
    <source>
        <strain evidence="1">BDU141951</strain>
    </source>
</reference>
<reference evidence="1" key="3">
    <citation type="submission" date="2020-02" db="EMBL/GenBank/DDBJ databases">
        <authorList>
            <person name="Sarangi A.N."/>
            <person name="Ghosh S."/>
            <person name="Mukherjee M."/>
            <person name="Tripathy S."/>
        </authorList>
    </citation>
    <scope>NUCLEOTIDE SEQUENCE</scope>
    <source>
        <strain evidence="1">BDU141951</strain>
    </source>
</reference>
<proteinExistence type="predicted"/>
<dbReference type="EMBL" id="JTHE02000003">
    <property type="protein sequence ID" value="NEV67542.1"/>
    <property type="molecule type" value="Genomic_DNA"/>
</dbReference>
<dbReference type="Pfam" id="PF11655">
    <property type="entry name" value="DUF2589"/>
    <property type="match status" value="1"/>
</dbReference>
<sequence>MADVTDITSIPLYQILGAPLSAMVDAEIQAAQTTVEFIERIGFVQDSSGSTDGDRHYGDLKTVTFNYSKISVGGEILNFKVEIPVISLVPIPTMQISDAKIDFAVEINDAVKLDSKVTLSVAKEKGQNNAIESELVMFKAGLASRDSKTAMHVTINLKQSDTPVGMQALFRIMDQGISSISPAKEDDKNKSSE</sequence>
<dbReference type="AlphaFoldDB" id="A0A0C1Y5N9"/>
<name>A0A0C1Y5N9_9CYAN</name>
<organism evidence="1">
    <name type="scientific">Lyngbya confervoides BDU141951</name>
    <dbReference type="NCBI Taxonomy" id="1574623"/>
    <lineage>
        <taxon>Bacteria</taxon>
        <taxon>Bacillati</taxon>
        <taxon>Cyanobacteriota</taxon>
        <taxon>Cyanophyceae</taxon>
        <taxon>Oscillatoriophycideae</taxon>
        <taxon>Oscillatoriales</taxon>
        <taxon>Microcoleaceae</taxon>
        <taxon>Lyngbya</taxon>
    </lineage>
</organism>
<accession>A0A0C1Y5N9</accession>
<comment type="caution">
    <text evidence="1">The sequence shown here is derived from an EMBL/GenBank/DDBJ whole genome shotgun (WGS) entry which is preliminary data.</text>
</comment>
<reference evidence="1" key="2">
    <citation type="journal article" date="2015" name="Genome Announc.">
        <title>Draft Genome Sequence of Filamentous Marine Cyanobacterium Lyngbya confervoides Strain BDU141951.</title>
        <authorList>
            <person name="Chandrababunaidu M.M."/>
            <person name="Sen D."/>
            <person name="Tripathy S."/>
        </authorList>
    </citation>
    <scope>NUCLEOTIDE SEQUENCE</scope>
    <source>
        <strain evidence="1">BDU141951</strain>
    </source>
</reference>
<gene>
    <name evidence="1" type="ORF">QQ91_010480</name>
</gene>